<reference evidence="3 4" key="1">
    <citation type="submission" date="2016-06" db="EMBL/GenBank/DDBJ databases">
        <authorList>
            <person name="Kjaerup R.B."/>
            <person name="Dalgaard T.S."/>
            <person name="Juul-Madsen H.R."/>
        </authorList>
    </citation>
    <scope>NUCLEOTIDE SEQUENCE [LARGE SCALE GENOMIC DNA]</scope>
    <source>
        <strain evidence="3 4">E1334</strain>
    </source>
</reference>
<evidence type="ECO:0000256" key="2">
    <source>
        <dbReference type="SAM" id="Phobius"/>
    </source>
</evidence>
<evidence type="ECO:0008006" key="5">
    <source>
        <dbReference type="Google" id="ProtNLM"/>
    </source>
</evidence>
<dbReference type="Proteomes" id="UP000091846">
    <property type="component" value="Unassembled WGS sequence"/>
</dbReference>
<accession>A0A1A2Z8F1</accession>
<dbReference type="NCBIfam" id="NF041460">
    <property type="entry name" value="kinGactiv_GlnX"/>
    <property type="match status" value="1"/>
</dbReference>
<sequence>MTVELAHPSTEPQGSRSPAEPAHPRWWFISTTPGRILTIGIVLAALGGISAFATSTTINHRQQVLTTVLNHTEPLSFAAGRLYTTLSVADAAAATAFIAEAEPQPVRQRYEQAITDASVAVTRASSGLTDEPLVQLLGRINAELAVYTGLIEIARTNNREGNPVGSSYLSEASGLMQSTILPDAAKLYQATSERVDAETTASTQIPAPVIMVVGATVIFGAFSHRWLARRTRRRINPGLVVGALAILVMVVWVGTALTISTTASRSAKDTAAESLKTVTNVAITAQQARADETLSLIRRGDEEKRKQSFYQRLDSMHRQLDQYMSRSDAVDKPDLEGADQLLLRWRQANDRITSYISVGNYRAATQVALGSSEEDSTPAFDKLDDELVKAMDQGRIHLRNDVINARSGLSGAQVGGVVLSLGAAIAVALGLWPRLKEYR</sequence>
<evidence type="ECO:0000313" key="4">
    <source>
        <dbReference type="Proteomes" id="UP000091846"/>
    </source>
</evidence>
<dbReference type="InterPro" id="IPR048183">
    <property type="entry name" value="GlnX-like"/>
</dbReference>
<name>A0A1A2Z8F1_9MYCO</name>
<feature type="transmembrane region" description="Helical" evidence="2">
    <location>
        <begin position="414"/>
        <end position="432"/>
    </location>
</feature>
<gene>
    <name evidence="3" type="ORF">A5708_14050</name>
</gene>
<feature type="transmembrane region" description="Helical" evidence="2">
    <location>
        <begin position="205"/>
        <end position="227"/>
    </location>
</feature>
<dbReference type="OrthoDB" id="3218196at2"/>
<keyword evidence="2" id="KW-1133">Transmembrane helix</keyword>
<dbReference type="EMBL" id="LZKI01000026">
    <property type="protein sequence ID" value="OBI45782.1"/>
    <property type="molecule type" value="Genomic_DNA"/>
</dbReference>
<dbReference type="RefSeq" id="WP_065027168.1">
    <property type="nucleotide sequence ID" value="NZ_LZKI01000026.1"/>
</dbReference>
<keyword evidence="2" id="KW-0812">Transmembrane</keyword>
<protein>
    <recommendedName>
        <fullName evidence="5">Secreted protein</fullName>
    </recommendedName>
</protein>
<keyword evidence="2" id="KW-0472">Membrane</keyword>
<organism evidence="3 4">
    <name type="scientific">Mycobacterium colombiense</name>
    <dbReference type="NCBI Taxonomy" id="339268"/>
    <lineage>
        <taxon>Bacteria</taxon>
        <taxon>Bacillati</taxon>
        <taxon>Actinomycetota</taxon>
        <taxon>Actinomycetes</taxon>
        <taxon>Mycobacteriales</taxon>
        <taxon>Mycobacteriaceae</taxon>
        <taxon>Mycobacterium</taxon>
        <taxon>Mycobacterium avium complex (MAC)</taxon>
    </lineage>
</organism>
<feature type="region of interest" description="Disordered" evidence="1">
    <location>
        <begin position="1"/>
        <end position="24"/>
    </location>
</feature>
<proteinExistence type="predicted"/>
<feature type="transmembrane region" description="Helical" evidence="2">
    <location>
        <begin position="239"/>
        <end position="259"/>
    </location>
</feature>
<dbReference type="AlphaFoldDB" id="A0A1A2Z8F1"/>
<evidence type="ECO:0000313" key="3">
    <source>
        <dbReference type="EMBL" id="OBI45782.1"/>
    </source>
</evidence>
<comment type="caution">
    <text evidence="3">The sequence shown here is derived from an EMBL/GenBank/DDBJ whole genome shotgun (WGS) entry which is preliminary data.</text>
</comment>
<evidence type="ECO:0000256" key="1">
    <source>
        <dbReference type="SAM" id="MobiDB-lite"/>
    </source>
</evidence>